<keyword evidence="3 5" id="KW-1133">Transmembrane helix</keyword>
<organism evidence="7 8">
    <name type="scientific">Mucilaginibacter yixingensis</name>
    <dbReference type="NCBI Taxonomy" id="1295612"/>
    <lineage>
        <taxon>Bacteria</taxon>
        <taxon>Pseudomonadati</taxon>
        <taxon>Bacteroidota</taxon>
        <taxon>Sphingobacteriia</taxon>
        <taxon>Sphingobacteriales</taxon>
        <taxon>Sphingobacteriaceae</taxon>
        <taxon>Mucilaginibacter</taxon>
    </lineage>
</organism>
<feature type="transmembrane region" description="Helical" evidence="5">
    <location>
        <begin position="175"/>
        <end position="195"/>
    </location>
</feature>
<dbReference type="PIRSF" id="PIRSF002808">
    <property type="entry name" value="Hexose_phosphate_transp"/>
    <property type="match status" value="1"/>
</dbReference>
<dbReference type="InterPro" id="IPR020846">
    <property type="entry name" value="MFS_dom"/>
</dbReference>
<dbReference type="Gene3D" id="1.20.1250.20">
    <property type="entry name" value="MFS general substrate transporter like domains"/>
    <property type="match status" value="2"/>
</dbReference>
<evidence type="ECO:0000259" key="6">
    <source>
        <dbReference type="PROSITE" id="PS50850"/>
    </source>
</evidence>
<dbReference type="InterPro" id="IPR000849">
    <property type="entry name" value="Sugar_P_transporter"/>
</dbReference>
<feature type="transmembrane region" description="Helical" evidence="5">
    <location>
        <begin position="268"/>
        <end position="289"/>
    </location>
</feature>
<keyword evidence="2 5" id="KW-0812">Transmembrane</keyword>
<protein>
    <submittedName>
        <fullName evidence="7">ACS family hexuronate transporter-like MFS transporter</fullName>
    </submittedName>
</protein>
<dbReference type="EMBL" id="QAOQ01000001">
    <property type="protein sequence ID" value="PTR01537.1"/>
    <property type="molecule type" value="Genomic_DNA"/>
</dbReference>
<name>A0A2T5JGH8_9SPHI</name>
<evidence type="ECO:0000256" key="4">
    <source>
        <dbReference type="ARBA" id="ARBA00023136"/>
    </source>
</evidence>
<feature type="transmembrane region" description="Helical" evidence="5">
    <location>
        <begin position="148"/>
        <end position="169"/>
    </location>
</feature>
<dbReference type="GO" id="GO:0015134">
    <property type="term" value="F:hexuronate transmembrane transporter activity"/>
    <property type="evidence" value="ECO:0007669"/>
    <property type="project" value="TreeGrafter"/>
</dbReference>
<evidence type="ECO:0000313" key="8">
    <source>
        <dbReference type="Proteomes" id="UP000244168"/>
    </source>
</evidence>
<dbReference type="InterPro" id="IPR036259">
    <property type="entry name" value="MFS_trans_sf"/>
</dbReference>
<dbReference type="Proteomes" id="UP000244168">
    <property type="component" value="Unassembled WGS sequence"/>
</dbReference>
<accession>A0A2T5JGH8</accession>
<dbReference type="Pfam" id="PF07690">
    <property type="entry name" value="MFS_1"/>
    <property type="match status" value="1"/>
</dbReference>
<comment type="caution">
    <text evidence="7">The sequence shown here is derived from an EMBL/GenBank/DDBJ whole genome shotgun (WGS) entry which is preliminary data.</text>
</comment>
<feature type="transmembrane region" description="Helical" evidence="5">
    <location>
        <begin position="310"/>
        <end position="327"/>
    </location>
</feature>
<feature type="transmembrane region" description="Helical" evidence="5">
    <location>
        <begin position="90"/>
        <end position="114"/>
    </location>
</feature>
<feature type="domain" description="Major facilitator superfamily (MFS) profile" evidence="6">
    <location>
        <begin position="21"/>
        <end position="422"/>
    </location>
</feature>
<dbReference type="SUPFAM" id="SSF103473">
    <property type="entry name" value="MFS general substrate transporter"/>
    <property type="match status" value="1"/>
</dbReference>
<evidence type="ECO:0000313" key="7">
    <source>
        <dbReference type="EMBL" id="PTR01537.1"/>
    </source>
</evidence>
<dbReference type="PANTHER" id="PTHR11662:SF285">
    <property type="entry name" value="HEXURONATE TRANSPORTER"/>
    <property type="match status" value="1"/>
</dbReference>
<sequence>MLTMTERTGLTDNGHKYRWKICVLLFFATSINYLDRQVLGILAPELTRMFKWSEADYGIIISAFKWAYAIGLLCAGAILDKIGTKKGFTIFISIWSVVSMLHAAARSLMGFIVARFALGIGEAGNFPACIKTVAGWFPVKERAFATGLFNSGSNIGAIIAPLLIPWLFIKWGWQWAFLVTGLLGLIWLAFWLAVYRKPDEHPGLHPDERSYILADRPTATQEKVPFRLLLKDRRVWIICLCRFLTDPVWWFFLYWLPKFLSARFHIELLDVAAPIIAIYVISDLGSIAGGWYSSWQIKHGHSVDSARKRTILICGLMALPVTFAAVTNHLWVAVGFISLATAAHQAWAANIYTIVSDIFPQNKVGTLTGLAGTFGAVGGALGALIVGIILQVSHSYIPIFISFSSMYLVAWFLLRVFVKIET</sequence>
<dbReference type="InterPro" id="IPR050382">
    <property type="entry name" value="MFS_Na/Anion_cotransporter"/>
</dbReference>
<evidence type="ECO:0000256" key="1">
    <source>
        <dbReference type="ARBA" id="ARBA00004141"/>
    </source>
</evidence>
<feature type="transmembrane region" description="Helical" evidence="5">
    <location>
        <begin position="17"/>
        <end position="34"/>
    </location>
</feature>
<feature type="transmembrane region" description="Helical" evidence="5">
    <location>
        <begin position="396"/>
        <end position="418"/>
    </location>
</feature>
<dbReference type="AlphaFoldDB" id="A0A2T5JGH8"/>
<dbReference type="PROSITE" id="PS50850">
    <property type="entry name" value="MFS"/>
    <property type="match status" value="1"/>
</dbReference>
<dbReference type="OrthoDB" id="9781156at2"/>
<feature type="transmembrane region" description="Helical" evidence="5">
    <location>
        <begin position="235"/>
        <end position="256"/>
    </location>
</feature>
<dbReference type="PANTHER" id="PTHR11662">
    <property type="entry name" value="SOLUTE CARRIER FAMILY 17"/>
    <property type="match status" value="1"/>
</dbReference>
<keyword evidence="4 5" id="KW-0472">Membrane</keyword>
<dbReference type="InterPro" id="IPR011701">
    <property type="entry name" value="MFS"/>
</dbReference>
<reference evidence="7 8" key="1">
    <citation type="submission" date="2018-04" db="EMBL/GenBank/DDBJ databases">
        <title>Genomic Encyclopedia of Archaeal and Bacterial Type Strains, Phase II (KMG-II): from individual species to whole genera.</title>
        <authorList>
            <person name="Goeker M."/>
        </authorList>
    </citation>
    <scope>NUCLEOTIDE SEQUENCE [LARGE SCALE GENOMIC DNA]</scope>
    <source>
        <strain evidence="7 8">DSM 26809</strain>
    </source>
</reference>
<feature type="transmembrane region" description="Helical" evidence="5">
    <location>
        <begin position="367"/>
        <end position="390"/>
    </location>
</feature>
<comment type="subcellular location">
    <subcellularLocation>
        <location evidence="1">Membrane</location>
        <topology evidence="1">Multi-pass membrane protein</topology>
    </subcellularLocation>
</comment>
<gene>
    <name evidence="7" type="ORF">C8P68_101771</name>
</gene>
<evidence type="ECO:0000256" key="2">
    <source>
        <dbReference type="ARBA" id="ARBA00022692"/>
    </source>
</evidence>
<feature type="transmembrane region" description="Helical" evidence="5">
    <location>
        <begin position="55"/>
        <end position="78"/>
    </location>
</feature>
<dbReference type="CDD" id="cd17319">
    <property type="entry name" value="MFS_ExuT_GudP_like"/>
    <property type="match status" value="1"/>
</dbReference>
<evidence type="ECO:0000256" key="5">
    <source>
        <dbReference type="SAM" id="Phobius"/>
    </source>
</evidence>
<evidence type="ECO:0000256" key="3">
    <source>
        <dbReference type="ARBA" id="ARBA00022989"/>
    </source>
</evidence>
<dbReference type="GO" id="GO:0016020">
    <property type="term" value="C:membrane"/>
    <property type="evidence" value="ECO:0007669"/>
    <property type="project" value="UniProtKB-SubCell"/>
</dbReference>
<proteinExistence type="predicted"/>
<keyword evidence="8" id="KW-1185">Reference proteome</keyword>